<dbReference type="Proteomes" id="UP000474957">
    <property type="component" value="Unassembled WGS sequence"/>
</dbReference>
<organism evidence="9 10">
    <name type="scientific">Halovulum marinum</name>
    <dbReference type="NCBI Taxonomy" id="2662447"/>
    <lineage>
        <taxon>Bacteria</taxon>
        <taxon>Pseudomonadati</taxon>
        <taxon>Pseudomonadota</taxon>
        <taxon>Alphaproteobacteria</taxon>
        <taxon>Rhodobacterales</taxon>
        <taxon>Paracoccaceae</taxon>
        <taxon>Halovulum</taxon>
    </lineage>
</organism>
<evidence type="ECO:0000256" key="5">
    <source>
        <dbReference type="ARBA" id="ARBA00022764"/>
    </source>
</evidence>
<dbReference type="GO" id="GO:0042597">
    <property type="term" value="C:periplasmic space"/>
    <property type="evidence" value="ECO:0007669"/>
    <property type="project" value="UniProtKB-SubCell"/>
</dbReference>
<comment type="caution">
    <text evidence="9">The sequence shown here is derived from an EMBL/GenBank/DDBJ whole genome shotgun (WGS) entry which is preliminary data.</text>
</comment>
<dbReference type="GO" id="GO:0042121">
    <property type="term" value="P:alginic acid biosynthetic process"/>
    <property type="evidence" value="ECO:0007669"/>
    <property type="project" value="UniProtKB-UniPathway"/>
</dbReference>
<feature type="signal peptide" evidence="7">
    <location>
        <begin position="1"/>
        <end position="22"/>
    </location>
</feature>
<evidence type="ECO:0000259" key="8">
    <source>
        <dbReference type="Pfam" id="PF16822"/>
    </source>
</evidence>
<accession>A0A6L5YYR9</accession>
<dbReference type="EMBL" id="WIND01000002">
    <property type="protein sequence ID" value="MSU88834.1"/>
    <property type="molecule type" value="Genomic_DNA"/>
</dbReference>
<keyword evidence="3" id="KW-0808">Transferase</keyword>
<evidence type="ECO:0000313" key="10">
    <source>
        <dbReference type="Proteomes" id="UP000474957"/>
    </source>
</evidence>
<evidence type="ECO:0000256" key="7">
    <source>
        <dbReference type="SAM" id="SignalP"/>
    </source>
</evidence>
<comment type="pathway">
    <text evidence="2">Glycan biosynthesis; alginate biosynthesis.</text>
</comment>
<dbReference type="UniPathway" id="UPA00286"/>
<dbReference type="Pfam" id="PF16822">
    <property type="entry name" value="ALGX"/>
    <property type="match status" value="1"/>
</dbReference>
<evidence type="ECO:0000256" key="1">
    <source>
        <dbReference type="ARBA" id="ARBA00004418"/>
    </source>
</evidence>
<feature type="chain" id="PRO_5026837117" description="AlgX/AlgJ SGNH hydrolase-like domain-containing protein" evidence="7">
    <location>
        <begin position="23"/>
        <end position="441"/>
    </location>
</feature>
<keyword evidence="4 7" id="KW-0732">Signal</keyword>
<protein>
    <recommendedName>
        <fullName evidence="8">AlgX/AlgJ SGNH hydrolase-like domain-containing protein</fullName>
    </recommendedName>
</protein>
<keyword evidence="10" id="KW-1185">Reference proteome</keyword>
<dbReference type="InterPro" id="IPR031811">
    <property type="entry name" value="ALGX/ALGJ_SGNH-like"/>
</dbReference>
<keyword evidence="5" id="KW-0574">Periplasm</keyword>
<keyword evidence="6" id="KW-0016">Alginate biosynthesis</keyword>
<evidence type="ECO:0000256" key="2">
    <source>
        <dbReference type="ARBA" id="ARBA00005182"/>
    </source>
</evidence>
<proteinExistence type="predicted"/>
<name>A0A6L5YYR9_9RHOB</name>
<evidence type="ECO:0000256" key="6">
    <source>
        <dbReference type="ARBA" id="ARBA00022841"/>
    </source>
</evidence>
<evidence type="ECO:0000256" key="3">
    <source>
        <dbReference type="ARBA" id="ARBA00022679"/>
    </source>
</evidence>
<reference evidence="9 10" key="1">
    <citation type="submission" date="2019-10" db="EMBL/GenBank/DDBJ databases">
        <title>Cognatihalovulum marinum gen. nov. sp. nov., a new member of the family Rhodobacteraceae isolated from deep seawater of the Northwest Indian Ocean.</title>
        <authorList>
            <person name="Ruan C."/>
            <person name="Wang J."/>
            <person name="Zheng X."/>
            <person name="Song L."/>
            <person name="Zhu Y."/>
            <person name="Huang Y."/>
            <person name="Lu Z."/>
            <person name="Du W."/>
            <person name="Huang L."/>
            <person name="Dai X."/>
        </authorList>
    </citation>
    <scope>NUCLEOTIDE SEQUENCE [LARGE SCALE GENOMIC DNA]</scope>
    <source>
        <strain evidence="9 10">2CG4</strain>
    </source>
</reference>
<evidence type="ECO:0000256" key="4">
    <source>
        <dbReference type="ARBA" id="ARBA00022729"/>
    </source>
</evidence>
<gene>
    <name evidence="9" type="ORF">GE300_04255</name>
</gene>
<feature type="domain" description="AlgX/AlgJ SGNH hydrolase-like" evidence="8">
    <location>
        <begin position="64"/>
        <end position="309"/>
    </location>
</feature>
<evidence type="ECO:0000313" key="9">
    <source>
        <dbReference type="EMBL" id="MSU88834.1"/>
    </source>
</evidence>
<dbReference type="AlphaFoldDB" id="A0A6L5YYR9"/>
<dbReference type="GO" id="GO:0016740">
    <property type="term" value="F:transferase activity"/>
    <property type="evidence" value="ECO:0007669"/>
    <property type="project" value="UniProtKB-KW"/>
</dbReference>
<dbReference type="RefSeq" id="WP_154445228.1">
    <property type="nucleotide sequence ID" value="NZ_WIND01000002.1"/>
</dbReference>
<sequence length="441" mass="46511">MRLDCKALLLAAALLAPAVAGAQVRSAYGCEGLADAPQVASVEGRAGVFYRLIPDLQMEQPFPDEVVADVARLSRALAANGTRLVYVPVPPKGVGMPQYLPAEASDHGFDPEIAATVHDDLIRRLQDAGVAAVNLRRAFRALGPGGQAYFGTDPRLTAAGARAAARAIAAAIGDAVPDARRGDRRFVTVPAGSVDLRSHHRILLQRHCAATLPPVRTETFRTDAVEAAGSDPRREIFAERSESGHIALVGTEISAPPEVNLAGFLSEFTGMDVIQFSLPEGGAFGAISSYMTSRRFADARPAVLVWENPLQYNLAQFGDQPMRELLAAASDACRTPLAFRVAPGGRRLSADLAGLDPGRGYTLFLDADSDGIDRATFHLQTAAGRSRSRTVVRAPGQVRTGRFYVPADGLWAQPATAVEVDLPAPAGASVTLAACPYGAEG</sequence>
<comment type="subcellular location">
    <subcellularLocation>
        <location evidence="1">Periplasm</location>
    </subcellularLocation>
</comment>